<dbReference type="Pfam" id="PF01532">
    <property type="entry name" value="Glyco_hydro_47"/>
    <property type="match status" value="1"/>
</dbReference>
<dbReference type="PANTHER" id="PTHR11742:SF101">
    <property type="entry name" value="MANNOSYL-OLIGOSACCHARIDE ALPHA-1,2-MANNOSIDASE 1B"/>
    <property type="match status" value="1"/>
</dbReference>
<evidence type="ECO:0000256" key="6">
    <source>
        <dbReference type="ARBA" id="ARBA00023157"/>
    </source>
</evidence>
<evidence type="ECO:0000256" key="1">
    <source>
        <dbReference type="ARBA" id="ARBA00001913"/>
    </source>
</evidence>
<dbReference type="InterPro" id="IPR001382">
    <property type="entry name" value="Glyco_hydro_47"/>
</dbReference>
<comment type="similarity">
    <text evidence="3 14">Belongs to the glycosyl hydrolase 47 family.</text>
</comment>
<feature type="active site" evidence="11">
    <location>
        <position position="282"/>
    </location>
</feature>
<keyword evidence="5 14" id="KW-0378">Hydrolase</keyword>
<evidence type="ECO:0000256" key="10">
    <source>
        <dbReference type="ARBA" id="ARBA00048605"/>
    </source>
</evidence>
<evidence type="ECO:0000256" key="11">
    <source>
        <dbReference type="PIRSR" id="PIRSR601382-1"/>
    </source>
</evidence>
<feature type="binding site" evidence="12">
    <location>
        <position position="516"/>
    </location>
    <ligand>
        <name>Ca(2+)</name>
        <dbReference type="ChEBI" id="CHEBI:29108"/>
    </ligand>
</feature>
<feature type="disulfide bond" evidence="13">
    <location>
        <begin position="346"/>
        <end position="375"/>
    </location>
</feature>
<feature type="active site" description="Proton donor" evidence="11">
    <location>
        <position position="389"/>
    </location>
</feature>
<keyword evidence="6 13" id="KW-1015">Disulfide bond</keyword>
<comment type="pathway">
    <text evidence="2">Protein modification; protein glycosylation.</text>
</comment>
<evidence type="ECO:0000256" key="9">
    <source>
        <dbReference type="ARBA" id="ARBA00047669"/>
    </source>
</evidence>
<evidence type="ECO:0000256" key="13">
    <source>
        <dbReference type="PIRSR" id="PIRSR601382-3"/>
    </source>
</evidence>
<dbReference type="GO" id="GO:0016020">
    <property type="term" value="C:membrane"/>
    <property type="evidence" value="ECO:0007669"/>
    <property type="project" value="InterPro"/>
</dbReference>
<keyword evidence="15" id="KW-0472">Membrane</keyword>
<proteinExistence type="inferred from homology"/>
<evidence type="ECO:0000256" key="12">
    <source>
        <dbReference type="PIRSR" id="PIRSR601382-2"/>
    </source>
</evidence>
<organism evidence="16 17">
    <name type="scientific">Aaosphaeria arxii CBS 175.79</name>
    <dbReference type="NCBI Taxonomy" id="1450172"/>
    <lineage>
        <taxon>Eukaryota</taxon>
        <taxon>Fungi</taxon>
        <taxon>Dikarya</taxon>
        <taxon>Ascomycota</taxon>
        <taxon>Pezizomycotina</taxon>
        <taxon>Dothideomycetes</taxon>
        <taxon>Pleosporomycetidae</taxon>
        <taxon>Pleosporales</taxon>
        <taxon>Pleosporales incertae sedis</taxon>
        <taxon>Aaosphaeria</taxon>
    </lineage>
</organism>
<dbReference type="OrthoDB" id="8118055at2759"/>
<evidence type="ECO:0000256" key="2">
    <source>
        <dbReference type="ARBA" id="ARBA00004922"/>
    </source>
</evidence>
<keyword evidence="15" id="KW-1133">Transmembrane helix</keyword>
<dbReference type="EC" id="3.2.1.-" evidence="14"/>
<evidence type="ECO:0000256" key="8">
    <source>
        <dbReference type="ARBA" id="ARBA00023295"/>
    </source>
</evidence>
<comment type="catalytic activity">
    <reaction evidence="10">
        <text>N(4)-(alpha-D-Man-(1-&gt;2)-alpha-D-Man-(1-&gt;2)-alpha-D-Man-(1-&gt;3)-[alpha-D-Man-(1-&gt;2)-alpha-D-Man-(1-&gt;3)-[alpha-D-Man-(1-&gt;2)-alpha-D-Man-(1-&gt;6)]-alpha-D-Man-(1-&gt;6)]-beta-D-Man-(1-&gt;4)-beta-D-GlcNAc-(1-&gt;4)-beta-D-GlcNAc)-L-asparaginyl-[protein] (N-glucan mannose isomer 9A1,2,3B1,2,3) + 4 H2O = N(4)-(alpha-D-Man-(1-&gt;3)-[alpha-D-Man-(1-&gt;3)-[alpha-D-Man-(1-&gt;6)]-alpha-D-Man-(1-&gt;6)]-beta-D-Man-(1-&gt;4)-beta-D-GlcNAc-(1-&gt;4)-beta-D-GlcNAc)-L-asparaginyl-[protein] (N-glucan mannose isomer 5A1,2) + 4 beta-D-mannose</text>
        <dbReference type="Rhea" id="RHEA:56008"/>
        <dbReference type="Rhea" id="RHEA-COMP:14356"/>
        <dbReference type="Rhea" id="RHEA-COMP:14367"/>
        <dbReference type="ChEBI" id="CHEBI:15377"/>
        <dbReference type="ChEBI" id="CHEBI:28563"/>
        <dbReference type="ChEBI" id="CHEBI:59087"/>
        <dbReference type="ChEBI" id="CHEBI:139493"/>
        <dbReference type="EC" id="3.2.1.113"/>
    </reaction>
</comment>
<protein>
    <recommendedName>
        <fullName evidence="14">alpha-1,2-Mannosidase</fullName>
        <ecNumber evidence="14">3.2.1.-</ecNumber>
    </recommendedName>
</protein>
<evidence type="ECO:0000313" key="17">
    <source>
        <dbReference type="Proteomes" id="UP000799778"/>
    </source>
</evidence>
<dbReference type="InterPro" id="IPR012341">
    <property type="entry name" value="6hp_glycosidase-like_sf"/>
</dbReference>
<dbReference type="GO" id="GO:0005783">
    <property type="term" value="C:endoplasmic reticulum"/>
    <property type="evidence" value="ECO:0007669"/>
    <property type="project" value="TreeGrafter"/>
</dbReference>
<dbReference type="RefSeq" id="XP_033380082.1">
    <property type="nucleotide sequence ID" value="XM_033523816.1"/>
</dbReference>
<dbReference type="Gene3D" id="1.50.10.10">
    <property type="match status" value="1"/>
</dbReference>
<dbReference type="EMBL" id="ML978074">
    <property type="protein sequence ID" value="KAF2011743.1"/>
    <property type="molecule type" value="Genomic_DNA"/>
</dbReference>
<dbReference type="GeneID" id="54281213"/>
<feature type="active site" description="Proton donor" evidence="11">
    <location>
        <position position="137"/>
    </location>
</feature>
<name>A0A6A5XFN0_9PLEO</name>
<feature type="transmembrane region" description="Helical" evidence="15">
    <location>
        <begin position="20"/>
        <end position="37"/>
    </location>
</feature>
<accession>A0A6A5XFN0</accession>
<comment type="catalytic activity">
    <reaction evidence="9">
        <text>N(4)-(alpha-D-Man-(1-&gt;2)-alpha-D-Man-(1-&gt;2)-alpha-D-Man-(1-&gt;3)-[alpha-D-Man-(1-&gt;3)-[alpha-D-Man-(1-&gt;2)-alpha-D-Man-(1-&gt;6)]-alpha-D-Man-(1-&gt;6)]-beta-D-Man-(1-&gt;4)-beta-D-GlcNAc-(1-&gt;4)-beta-D-GlcNAc)-L-asparaginyl-[protein] (N-glucan mannose isomer 8A1,2,3B1,3) + 3 H2O = N(4)-(alpha-D-Man-(1-&gt;3)-[alpha-D-Man-(1-&gt;3)-[alpha-D-Man-(1-&gt;6)]-alpha-D-Man-(1-&gt;6)]-beta-D-Man-(1-&gt;4)-beta-D-GlcNAc-(1-&gt;4)-beta-D-GlcNAc)-L-asparaginyl-[protein] (N-glucan mannose isomer 5A1,2) + 3 beta-D-mannose</text>
        <dbReference type="Rhea" id="RHEA:56028"/>
        <dbReference type="Rhea" id="RHEA-COMP:14358"/>
        <dbReference type="Rhea" id="RHEA-COMP:14367"/>
        <dbReference type="ChEBI" id="CHEBI:15377"/>
        <dbReference type="ChEBI" id="CHEBI:28563"/>
        <dbReference type="ChEBI" id="CHEBI:59087"/>
        <dbReference type="ChEBI" id="CHEBI:60628"/>
        <dbReference type="EC" id="3.2.1.113"/>
    </reaction>
</comment>
<dbReference type="InterPro" id="IPR036026">
    <property type="entry name" value="Seven-hairpin_glycosidases"/>
</dbReference>
<keyword evidence="12" id="KW-0106">Calcium</keyword>
<evidence type="ECO:0000256" key="14">
    <source>
        <dbReference type="RuleBase" id="RU361193"/>
    </source>
</evidence>
<dbReference type="GO" id="GO:0004571">
    <property type="term" value="F:mannosyl-oligosaccharide 1,2-alpha-mannosidase activity"/>
    <property type="evidence" value="ECO:0007669"/>
    <property type="project" value="UniProtKB-EC"/>
</dbReference>
<dbReference type="Proteomes" id="UP000799778">
    <property type="component" value="Unassembled WGS sequence"/>
</dbReference>
<dbReference type="InterPro" id="IPR050749">
    <property type="entry name" value="Glycosyl_Hydrolase_47"/>
</dbReference>
<keyword evidence="4" id="KW-0732">Signal</keyword>
<dbReference type="AlphaFoldDB" id="A0A6A5XFN0"/>
<dbReference type="UniPathway" id="UPA00378"/>
<evidence type="ECO:0000256" key="3">
    <source>
        <dbReference type="ARBA" id="ARBA00007658"/>
    </source>
</evidence>
<keyword evidence="12" id="KW-0479">Metal-binding</keyword>
<feature type="active site" evidence="11">
    <location>
        <position position="423"/>
    </location>
</feature>
<sequence>MVKFWRVLFPRRRVWRRRIVFIAFITFICVTVVRFLFPVPQRPKWADTAVTPSERADAVKEVFVEAWDGYYKHAFPNDELHPLLNTYGNSRNGWGASAVEALGTAIVMDLPEVVDPILDFIPTINFHKTRSTVDLFETTIRYLGGMLSAYDLLTGPMHHLARKSDGVDALLTQSQGLADLLKVAFDTRTGVPRKKVFFNNPQGNKDDANSVAAVGTLILEWCRLANLTGQPEYRQLVEKAMKPLLNPRPRWTEPIPGILGNWVNVDTGLITDAWGGWGAGGDSYYEYLIKIFAYEQSRYTAHKDRWVMAADSVIKKMAETPDGTDLKFISSSDGPLLAHQTGHLTCFAGGNFILASKVLNDTRYLDFGLELTRSCHETYIRTATRIGPETIRWSPEELNEKQLQELEENGYATLHASFSLRPETMESYYYAWRATRDPKYREWAWDAFVAIVTHCKMRNSLAPINNVNTVRWNWKGGRQESFLFSELLKYTYLIFAEVSTFYQFNYVGENEWVFNTEGHLLKVEKPW</sequence>
<dbReference type="GO" id="GO:0005509">
    <property type="term" value="F:calcium ion binding"/>
    <property type="evidence" value="ECO:0007669"/>
    <property type="project" value="InterPro"/>
</dbReference>
<gene>
    <name evidence="16" type="ORF">BU24DRAFT_354427</name>
</gene>
<evidence type="ECO:0000256" key="15">
    <source>
        <dbReference type="SAM" id="Phobius"/>
    </source>
</evidence>
<reference evidence="16" key="1">
    <citation type="journal article" date="2020" name="Stud. Mycol.">
        <title>101 Dothideomycetes genomes: a test case for predicting lifestyles and emergence of pathogens.</title>
        <authorList>
            <person name="Haridas S."/>
            <person name="Albert R."/>
            <person name="Binder M."/>
            <person name="Bloem J."/>
            <person name="Labutti K."/>
            <person name="Salamov A."/>
            <person name="Andreopoulos B."/>
            <person name="Baker S."/>
            <person name="Barry K."/>
            <person name="Bills G."/>
            <person name="Bluhm B."/>
            <person name="Cannon C."/>
            <person name="Castanera R."/>
            <person name="Culley D."/>
            <person name="Daum C."/>
            <person name="Ezra D."/>
            <person name="Gonzalez J."/>
            <person name="Henrissat B."/>
            <person name="Kuo A."/>
            <person name="Liang C."/>
            <person name="Lipzen A."/>
            <person name="Lutzoni F."/>
            <person name="Magnuson J."/>
            <person name="Mondo S."/>
            <person name="Nolan M."/>
            <person name="Ohm R."/>
            <person name="Pangilinan J."/>
            <person name="Park H.-J."/>
            <person name="Ramirez L."/>
            <person name="Alfaro M."/>
            <person name="Sun H."/>
            <person name="Tritt A."/>
            <person name="Yoshinaga Y."/>
            <person name="Zwiers L.-H."/>
            <person name="Turgeon B."/>
            <person name="Goodwin S."/>
            <person name="Spatafora J."/>
            <person name="Crous P."/>
            <person name="Grigoriev I."/>
        </authorList>
    </citation>
    <scope>NUCLEOTIDE SEQUENCE</scope>
    <source>
        <strain evidence="16">CBS 175.79</strain>
    </source>
</reference>
<dbReference type="SUPFAM" id="SSF48225">
    <property type="entry name" value="Seven-hairpin glycosidases"/>
    <property type="match status" value="1"/>
</dbReference>
<dbReference type="PANTHER" id="PTHR11742">
    <property type="entry name" value="MANNOSYL-OLIGOSACCHARIDE ALPHA-1,2-MANNOSIDASE-RELATED"/>
    <property type="match status" value="1"/>
</dbReference>
<keyword evidence="7" id="KW-0325">Glycoprotein</keyword>
<keyword evidence="17" id="KW-1185">Reference proteome</keyword>
<evidence type="ECO:0000313" key="16">
    <source>
        <dbReference type="EMBL" id="KAF2011743.1"/>
    </source>
</evidence>
<evidence type="ECO:0000256" key="4">
    <source>
        <dbReference type="ARBA" id="ARBA00022729"/>
    </source>
</evidence>
<dbReference type="GO" id="GO:0005975">
    <property type="term" value="P:carbohydrate metabolic process"/>
    <property type="evidence" value="ECO:0007669"/>
    <property type="project" value="InterPro"/>
</dbReference>
<dbReference type="FunFam" id="1.50.10.10:FF:000047">
    <property type="entry name" value="Mannosyl-oligosaccharide alpha-1,2-mannosidase"/>
    <property type="match status" value="1"/>
</dbReference>
<keyword evidence="15" id="KW-0812">Transmembrane</keyword>
<keyword evidence="8 14" id="KW-0326">Glycosidase</keyword>
<evidence type="ECO:0000256" key="5">
    <source>
        <dbReference type="ARBA" id="ARBA00022801"/>
    </source>
</evidence>
<comment type="cofactor">
    <cofactor evidence="1 12">
        <name>Ca(2+)</name>
        <dbReference type="ChEBI" id="CHEBI:29108"/>
    </cofactor>
</comment>
<evidence type="ECO:0000256" key="7">
    <source>
        <dbReference type="ARBA" id="ARBA00023180"/>
    </source>
</evidence>
<dbReference type="PRINTS" id="PR00747">
    <property type="entry name" value="GLYHDRLASE47"/>
</dbReference>
<dbReference type="GO" id="GO:0036503">
    <property type="term" value="P:ERAD pathway"/>
    <property type="evidence" value="ECO:0007669"/>
    <property type="project" value="UniProtKB-ARBA"/>
</dbReference>